<dbReference type="SUPFAM" id="SSF50494">
    <property type="entry name" value="Trypsin-like serine proteases"/>
    <property type="match status" value="1"/>
</dbReference>
<dbReference type="PANTHER" id="PTHR18868:SF28">
    <property type="entry name" value="PEPTIDASE S1 DOMAIN-CONTAINING PROTEIN"/>
    <property type="match status" value="1"/>
</dbReference>
<dbReference type="AlphaFoldDB" id="M8C4K2"/>
<dbReference type="EnsemblPlants" id="EMT28998">
    <property type="protein sequence ID" value="EMT28998"/>
    <property type="gene ID" value="F775_04320"/>
</dbReference>
<dbReference type="InterPro" id="IPR009003">
    <property type="entry name" value="Peptidase_S1_PA"/>
</dbReference>
<feature type="region of interest" description="Disordered" evidence="1">
    <location>
        <begin position="1"/>
        <end position="24"/>
    </location>
</feature>
<evidence type="ECO:0000256" key="1">
    <source>
        <dbReference type="SAM" id="MobiDB-lite"/>
    </source>
</evidence>
<organism evidence="2">
    <name type="scientific">Aegilops tauschii</name>
    <name type="common">Tausch's goatgrass</name>
    <name type="synonym">Aegilops squarrosa</name>
    <dbReference type="NCBI Taxonomy" id="37682"/>
    <lineage>
        <taxon>Eukaryota</taxon>
        <taxon>Viridiplantae</taxon>
        <taxon>Streptophyta</taxon>
        <taxon>Embryophyta</taxon>
        <taxon>Tracheophyta</taxon>
        <taxon>Spermatophyta</taxon>
        <taxon>Magnoliopsida</taxon>
        <taxon>Liliopsida</taxon>
        <taxon>Poales</taxon>
        <taxon>Poaceae</taxon>
        <taxon>BOP clade</taxon>
        <taxon>Pooideae</taxon>
        <taxon>Triticodae</taxon>
        <taxon>Triticeae</taxon>
        <taxon>Triticinae</taxon>
        <taxon>Aegilops</taxon>
    </lineage>
</organism>
<reference evidence="2" key="1">
    <citation type="submission" date="2015-06" db="UniProtKB">
        <authorList>
            <consortium name="EnsemblPlants"/>
        </authorList>
    </citation>
    <scope>IDENTIFICATION</scope>
</reference>
<name>M8C4K2_AEGTA</name>
<protein>
    <submittedName>
        <fullName evidence="2">Uncharacterized protein</fullName>
    </submittedName>
</protein>
<dbReference type="ExpressionAtlas" id="M8C4K2">
    <property type="expression patterns" value="baseline"/>
</dbReference>
<evidence type="ECO:0000313" key="2">
    <source>
        <dbReference type="EnsemblPlants" id="EMT28998"/>
    </source>
</evidence>
<feature type="compositionally biased region" description="Polar residues" evidence="1">
    <location>
        <begin position="1"/>
        <end position="11"/>
    </location>
</feature>
<proteinExistence type="predicted"/>
<sequence>MASKPTDNAVTSSEEKRSSSSGPTFVLTDAARAKWQAQEKMRWEYLAELQRLREQEPDPEVTPFNPRPFGATGPEILPDPIRDSVVSIGLFHGEMMIFACSGTAVQCRNGLIRDCHSVFVTTVNLALEFESKRKRDDNFSVRGTGTRTLVAAGRAFDGTLMRSECSDVVFRDGIMSCRCDVTEAGLGGPVMLLDGDGNGHFAGVITTLSADGFAFLPSESLHERLQHFQISSKTTIFRGYSLPKDVECVVPAGFKLSSNTLKSWGYPLPPPLVFELNGRIVCPFEERFGELHAWEGYPFNVKKPISQSIWDQLGKEVVQRVSKSVVSIASFKRRNDKETVRFFACTGLLITRGGREFVLTSANLVRTNDVEGDIDLNLEIEDDLTDVCPLDVFEVTTPSKSKEVAAIGRMTREMNGLLMASRGNLSTEGNVPKERGLTEKRTGKVGIGGPLIRIEDGSFIGMNFYDESGTTPYLPRSNIAEVLRRGFTLLDIGLDNGPIILDRDEKGNAAKRNRWSVPEPYWCLDSYGDVLDQLRGRVLM</sequence>
<accession>M8C4K2</accession>
<dbReference type="PANTHER" id="PTHR18868">
    <property type="entry name" value="OS07G0665300 PROTEIN-RELATED"/>
    <property type="match status" value="1"/>
</dbReference>